<evidence type="ECO:0000256" key="1">
    <source>
        <dbReference type="SAM" id="MobiDB-lite"/>
    </source>
</evidence>
<evidence type="ECO:0000313" key="2">
    <source>
        <dbReference type="Ensembl" id="ENSMPUP00000007737.1"/>
    </source>
</evidence>
<dbReference type="InParanoid" id="M3Y8T0"/>
<protein>
    <submittedName>
        <fullName evidence="2">Uncharacterized protein</fullName>
    </submittedName>
</protein>
<dbReference type="HOGENOM" id="CLU_1590242_0_0_1"/>
<dbReference type="AlphaFoldDB" id="M3Y8T0"/>
<reference evidence="2" key="1">
    <citation type="submission" date="2024-06" db="UniProtKB">
        <authorList>
            <consortium name="Ensembl"/>
        </authorList>
    </citation>
    <scope>IDENTIFICATION</scope>
</reference>
<dbReference type="EMBL" id="AEYP01050784">
    <property type="status" value="NOT_ANNOTATED_CDS"/>
    <property type="molecule type" value="Genomic_DNA"/>
</dbReference>
<organism evidence="2">
    <name type="scientific">Mustela putorius furo</name>
    <name type="common">European domestic ferret</name>
    <name type="synonym">Mustela furo</name>
    <dbReference type="NCBI Taxonomy" id="9669"/>
    <lineage>
        <taxon>Eukaryota</taxon>
        <taxon>Metazoa</taxon>
        <taxon>Chordata</taxon>
        <taxon>Craniata</taxon>
        <taxon>Vertebrata</taxon>
        <taxon>Euteleostomi</taxon>
        <taxon>Mammalia</taxon>
        <taxon>Eutheria</taxon>
        <taxon>Laurasiatheria</taxon>
        <taxon>Carnivora</taxon>
        <taxon>Caniformia</taxon>
        <taxon>Musteloidea</taxon>
        <taxon>Mustelidae</taxon>
        <taxon>Mustelinae</taxon>
        <taxon>Mustela</taxon>
    </lineage>
</organism>
<feature type="region of interest" description="Disordered" evidence="1">
    <location>
        <begin position="1"/>
        <end position="22"/>
    </location>
</feature>
<dbReference type="EMBL" id="AEYP01050785">
    <property type="status" value="NOT_ANNOTATED_CDS"/>
    <property type="molecule type" value="Genomic_DNA"/>
</dbReference>
<accession>M3Y8T0</accession>
<proteinExistence type="predicted"/>
<feature type="region of interest" description="Disordered" evidence="1">
    <location>
        <begin position="34"/>
        <end position="71"/>
    </location>
</feature>
<name>M3Y8T0_MUSPF</name>
<sequence>IHPNRLPLPPSTPKTPGRNPQRRLRQAIAQHITAEQKRRAELPRWVPSDEGPQKTLSGRGARFGHRGGGGSAAYLELGGKLGRVLARPERAHQRRQLLGDLGAARRRPVAPQRQELGQQPASCGAVEGWYIGKRLLDCPAPDSLSFWELRGDQVRVASPKPANETSAS</sequence>
<feature type="compositionally biased region" description="Pro residues" evidence="1">
    <location>
        <begin position="1"/>
        <end position="13"/>
    </location>
</feature>
<dbReference type="Ensembl" id="ENSMPUT00000007861.1">
    <property type="protein sequence ID" value="ENSMPUP00000007737.1"/>
    <property type="gene ID" value="ENSMPUG00000007794.1"/>
</dbReference>